<evidence type="ECO:0000259" key="8">
    <source>
        <dbReference type="PROSITE" id="PS50850"/>
    </source>
</evidence>
<keyword evidence="3 7" id="KW-0812">Transmembrane</keyword>
<feature type="transmembrane region" description="Helical" evidence="7">
    <location>
        <begin position="345"/>
        <end position="365"/>
    </location>
</feature>
<keyword evidence="5 7" id="KW-0472">Membrane</keyword>
<feature type="transmembrane region" description="Helical" evidence="7">
    <location>
        <begin position="377"/>
        <end position="397"/>
    </location>
</feature>
<reference evidence="9 10" key="1">
    <citation type="submission" date="2013-07" db="EMBL/GenBank/DDBJ databases">
        <title>The Genome Sequence of Cryptococcus heveanensis BCC8398.</title>
        <authorList>
            <consortium name="The Broad Institute Genome Sequencing Platform"/>
            <person name="Cuomo C."/>
            <person name="Litvintseva A."/>
            <person name="Chen Y."/>
            <person name="Heitman J."/>
            <person name="Sun S."/>
            <person name="Springer D."/>
            <person name="Dromer F."/>
            <person name="Young S.K."/>
            <person name="Zeng Q."/>
            <person name="Gargeya S."/>
            <person name="Fitzgerald M."/>
            <person name="Abouelleil A."/>
            <person name="Alvarado L."/>
            <person name="Berlin A.M."/>
            <person name="Chapman S.B."/>
            <person name="Dewar J."/>
            <person name="Goldberg J."/>
            <person name="Griggs A."/>
            <person name="Gujja S."/>
            <person name="Hansen M."/>
            <person name="Howarth C."/>
            <person name="Imamovic A."/>
            <person name="Larimer J."/>
            <person name="McCowan C."/>
            <person name="Murphy C."/>
            <person name="Pearson M."/>
            <person name="Priest M."/>
            <person name="Roberts A."/>
            <person name="Saif S."/>
            <person name="Shea T."/>
            <person name="Sykes S."/>
            <person name="Wortman J."/>
            <person name="Nusbaum C."/>
            <person name="Birren B."/>
        </authorList>
    </citation>
    <scope>NUCLEOTIDE SEQUENCE [LARGE SCALE GENOMIC DNA]</scope>
    <source>
        <strain evidence="9 10">BCC8398</strain>
    </source>
</reference>
<evidence type="ECO:0000256" key="6">
    <source>
        <dbReference type="SAM" id="MobiDB-lite"/>
    </source>
</evidence>
<dbReference type="Proteomes" id="UP000092666">
    <property type="component" value="Unassembled WGS sequence"/>
</dbReference>
<dbReference type="SUPFAM" id="SSF103473">
    <property type="entry name" value="MFS general substrate transporter"/>
    <property type="match status" value="1"/>
</dbReference>
<evidence type="ECO:0000256" key="1">
    <source>
        <dbReference type="ARBA" id="ARBA00004141"/>
    </source>
</evidence>
<dbReference type="PROSITE" id="PS50850">
    <property type="entry name" value="MFS"/>
    <property type="match status" value="1"/>
</dbReference>
<feature type="transmembrane region" description="Helical" evidence="7">
    <location>
        <begin position="209"/>
        <end position="229"/>
    </location>
</feature>
<evidence type="ECO:0000256" key="2">
    <source>
        <dbReference type="ARBA" id="ARBA00022448"/>
    </source>
</evidence>
<evidence type="ECO:0000256" key="7">
    <source>
        <dbReference type="SAM" id="Phobius"/>
    </source>
</evidence>
<dbReference type="InterPro" id="IPR011701">
    <property type="entry name" value="MFS"/>
</dbReference>
<dbReference type="InterPro" id="IPR036259">
    <property type="entry name" value="MFS_trans_sf"/>
</dbReference>
<dbReference type="GO" id="GO:0016020">
    <property type="term" value="C:membrane"/>
    <property type="evidence" value="ECO:0007669"/>
    <property type="project" value="UniProtKB-SubCell"/>
</dbReference>
<evidence type="ECO:0000256" key="3">
    <source>
        <dbReference type="ARBA" id="ARBA00022692"/>
    </source>
</evidence>
<dbReference type="EMBL" id="KV700142">
    <property type="protein sequence ID" value="OCF30792.1"/>
    <property type="molecule type" value="Genomic_DNA"/>
</dbReference>
<name>A0A1B9GI91_9TREE</name>
<feature type="transmembrane region" description="Helical" evidence="7">
    <location>
        <begin position="122"/>
        <end position="141"/>
    </location>
</feature>
<organism evidence="9 10">
    <name type="scientific">Kwoniella heveanensis BCC8398</name>
    <dbReference type="NCBI Taxonomy" id="1296120"/>
    <lineage>
        <taxon>Eukaryota</taxon>
        <taxon>Fungi</taxon>
        <taxon>Dikarya</taxon>
        <taxon>Basidiomycota</taxon>
        <taxon>Agaricomycotina</taxon>
        <taxon>Tremellomycetes</taxon>
        <taxon>Tremellales</taxon>
        <taxon>Cryptococcaceae</taxon>
        <taxon>Kwoniella</taxon>
    </lineage>
</organism>
<feature type="transmembrane region" description="Helical" evidence="7">
    <location>
        <begin position="148"/>
        <end position="167"/>
    </location>
</feature>
<dbReference type="PANTHER" id="PTHR43791:SF92">
    <property type="entry name" value="AGL026WP"/>
    <property type="match status" value="1"/>
</dbReference>
<feature type="transmembrane region" description="Helical" evidence="7">
    <location>
        <begin position="241"/>
        <end position="264"/>
    </location>
</feature>
<keyword evidence="10" id="KW-1185">Reference proteome</keyword>
<dbReference type="AlphaFoldDB" id="A0A1B9GI91"/>
<sequence>MSVATPHRGEIGFAPAGHGMASLDDTDVKLDVEHVEGQKEETSELPANESELSVEIEVLKRLSPEEFNAAEKKLLRKIDFTLLPTLFVLLILNYLDRNALASARVQGIEKSLGMKGTQFNTAISLLFVGYILGQIPSNMILSRSRPSIYLSVCVMVWGVVSLCTGFVKNYHQLLAVRILLGFTESPYFPGALFLLSTWYTKKELAYRTAFLYSGSLLSGAFSGLIAAGIQKGLDGKLGYESWRWLFIIEGAVTGLVALVSVFILPDYPATTRWLSTREKAVAVYRMERDGGSRDEDDQGLFHSLKLAASDYRLYLLAIVIITKTTAGAVTQFFPTVIQTFGFSKVITLLLLAPPYLLTTGLSLLISRLSDRKPERCYHLAIPLAVGMTGYIIAVSTLKTGPRYFSLFLMLGGLFGSYNVALAWISSTFPRPRAKRASAYAIINSLGNIAQIWSPYLYPSSDAPRYTTAFATNSVMAGVAIAFCFILRFFLKRANDQMDREEAESGDRAVPEKVRFVL</sequence>
<dbReference type="InterPro" id="IPR020846">
    <property type="entry name" value="MFS_dom"/>
</dbReference>
<comment type="subcellular location">
    <subcellularLocation>
        <location evidence="1">Membrane</location>
        <topology evidence="1">Multi-pass membrane protein</topology>
    </subcellularLocation>
</comment>
<feature type="transmembrane region" description="Helical" evidence="7">
    <location>
        <begin position="403"/>
        <end position="424"/>
    </location>
</feature>
<evidence type="ECO:0000313" key="10">
    <source>
        <dbReference type="Proteomes" id="UP000092666"/>
    </source>
</evidence>
<keyword evidence="4 7" id="KW-1133">Transmembrane helix</keyword>
<dbReference type="Pfam" id="PF07690">
    <property type="entry name" value="MFS_1"/>
    <property type="match status" value="1"/>
</dbReference>
<feature type="region of interest" description="Disordered" evidence="6">
    <location>
        <begin position="1"/>
        <end position="20"/>
    </location>
</feature>
<proteinExistence type="predicted"/>
<feature type="domain" description="Major facilitator superfamily (MFS) profile" evidence="8">
    <location>
        <begin position="82"/>
        <end position="494"/>
    </location>
</feature>
<reference evidence="10" key="2">
    <citation type="submission" date="2013-12" db="EMBL/GenBank/DDBJ databases">
        <title>Evolution of pathogenesis and genome organization in the Tremellales.</title>
        <authorList>
            <person name="Cuomo C."/>
            <person name="Litvintseva A."/>
            <person name="Heitman J."/>
            <person name="Chen Y."/>
            <person name="Sun S."/>
            <person name="Springer D."/>
            <person name="Dromer F."/>
            <person name="Young S."/>
            <person name="Zeng Q."/>
            <person name="Chapman S."/>
            <person name="Gujja S."/>
            <person name="Saif S."/>
            <person name="Birren B."/>
        </authorList>
    </citation>
    <scope>NUCLEOTIDE SEQUENCE [LARGE SCALE GENOMIC DNA]</scope>
    <source>
        <strain evidence="10">BCC8398</strain>
    </source>
</reference>
<feature type="transmembrane region" description="Helical" evidence="7">
    <location>
        <begin position="78"/>
        <end position="95"/>
    </location>
</feature>
<accession>A0A1B9GI91</accession>
<feature type="transmembrane region" description="Helical" evidence="7">
    <location>
        <begin position="313"/>
        <end position="333"/>
    </location>
</feature>
<evidence type="ECO:0000256" key="4">
    <source>
        <dbReference type="ARBA" id="ARBA00022989"/>
    </source>
</evidence>
<dbReference type="FunFam" id="1.20.1250.20:FF:000013">
    <property type="entry name" value="MFS general substrate transporter"/>
    <property type="match status" value="1"/>
</dbReference>
<protein>
    <submittedName>
        <fullName evidence="9">Nicotinamide mononucleotide permease</fullName>
    </submittedName>
</protein>
<dbReference type="FunFam" id="1.20.1250.20:FF:000057">
    <property type="entry name" value="MFS general substrate transporter"/>
    <property type="match status" value="1"/>
</dbReference>
<keyword evidence="2" id="KW-0813">Transport</keyword>
<evidence type="ECO:0000313" key="9">
    <source>
        <dbReference type="EMBL" id="OCF30792.1"/>
    </source>
</evidence>
<feature type="transmembrane region" description="Helical" evidence="7">
    <location>
        <begin position="436"/>
        <end position="457"/>
    </location>
</feature>
<feature type="transmembrane region" description="Helical" evidence="7">
    <location>
        <begin position="469"/>
        <end position="490"/>
    </location>
</feature>
<dbReference type="Gene3D" id="1.20.1250.20">
    <property type="entry name" value="MFS general substrate transporter like domains"/>
    <property type="match status" value="2"/>
</dbReference>
<feature type="transmembrane region" description="Helical" evidence="7">
    <location>
        <begin position="173"/>
        <end position="197"/>
    </location>
</feature>
<evidence type="ECO:0000256" key="5">
    <source>
        <dbReference type="ARBA" id="ARBA00023136"/>
    </source>
</evidence>
<gene>
    <name evidence="9" type="ORF">I316_07600</name>
</gene>
<dbReference type="PANTHER" id="PTHR43791">
    <property type="entry name" value="PERMEASE-RELATED"/>
    <property type="match status" value="1"/>
</dbReference>
<dbReference type="OrthoDB" id="2985014at2759"/>
<dbReference type="GO" id="GO:0022857">
    <property type="term" value="F:transmembrane transporter activity"/>
    <property type="evidence" value="ECO:0007669"/>
    <property type="project" value="InterPro"/>
</dbReference>